<evidence type="ECO:0000256" key="6">
    <source>
        <dbReference type="ARBA" id="ARBA00023263"/>
    </source>
</evidence>
<keyword evidence="3" id="KW-1029">Fimbrium biogenesis</keyword>
<dbReference type="InterPro" id="IPR036465">
    <property type="entry name" value="vWFA_dom_sf"/>
</dbReference>
<dbReference type="SUPFAM" id="SSF50998">
    <property type="entry name" value="Quinoprotein alcohol dehydrogenase-like"/>
    <property type="match status" value="1"/>
</dbReference>
<accession>A0ABX0AG96</accession>
<evidence type="ECO:0000313" key="9">
    <source>
        <dbReference type="Proteomes" id="UP001429354"/>
    </source>
</evidence>
<protein>
    <submittedName>
        <fullName evidence="8">Pilus assembly protein</fullName>
    </submittedName>
</protein>
<evidence type="ECO:0000256" key="1">
    <source>
        <dbReference type="ARBA" id="ARBA00004561"/>
    </source>
</evidence>
<reference evidence="8 9" key="1">
    <citation type="submission" date="2018-07" db="EMBL/GenBank/DDBJ databases">
        <title>Whole genome Sequencing of Pseudoxanthomonas gei KCTC 32298 (T).</title>
        <authorList>
            <person name="Kumar S."/>
            <person name="Bansal K."/>
            <person name="Kaur A."/>
            <person name="Patil P."/>
            <person name="Sharma S."/>
            <person name="Patil P.B."/>
        </authorList>
    </citation>
    <scope>NUCLEOTIDE SEQUENCE [LARGE SCALE GENOMIC DNA]</scope>
    <source>
        <strain evidence="8 9">KCTC 32298</strain>
    </source>
</reference>
<feature type="domain" description="PilY1 beta-propeller" evidence="7">
    <location>
        <begin position="739"/>
        <end position="1054"/>
    </location>
</feature>
<keyword evidence="4" id="KW-0479">Metal-binding</keyword>
<comment type="similarity">
    <text evidence="2">Belongs to the PilY1 family.</text>
</comment>
<evidence type="ECO:0000256" key="2">
    <source>
        <dbReference type="ARBA" id="ARBA00008387"/>
    </source>
</evidence>
<evidence type="ECO:0000256" key="3">
    <source>
        <dbReference type="ARBA" id="ARBA00022558"/>
    </source>
</evidence>
<dbReference type="EMBL" id="QOVG01000006">
    <property type="protein sequence ID" value="NDK39271.1"/>
    <property type="molecule type" value="Genomic_DNA"/>
</dbReference>
<evidence type="ECO:0000256" key="4">
    <source>
        <dbReference type="ARBA" id="ARBA00022723"/>
    </source>
</evidence>
<name>A0ABX0AG96_9GAMM</name>
<gene>
    <name evidence="8" type="ORF">DT603_10495</name>
</gene>
<dbReference type="Proteomes" id="UP001429354">
    <property type="component" value="Unassembled WGS sequence"/>
</dbReference>
<organism evidence="8 9">
    <name type="scientific">Pseudoxanthomonas gei</name>
    <dbReference type="NCBI Taxonomy" id="1383030"/>
    <lineage>
        <taxon>Bacteria</taxon>
        <taxon>Pseudomonadati</taxon>
        <taxon>Pseudomonadota</taxon>
        <taxon>Gammaproteobacteria</taxon>
        <taxon>Lysobacterales</taxon>
        <taxon>Lysobacteraceae</taxon>
        <taxon>Pseudoxanthomonas</taxon>
    </lineage>
</organism>
<evidence type="ECO:0000313" key="8">
    <source>
        <dbReference type="EMBL" id="NDK39271.1"/>
    </source>
</evidence>
<dbReference type="RefSeq" id="WP_162349838.1">
    <property type="nucleotide sequence ID" value="NZ_QOVG01000006.1"/>
</dbReference>
<keyword evidence="6" id="KW-0281">Fimbrium</keyword>
<comment type="subcellular location">
    <subcellularLocation>
        <location evidence="1">Fimbrium</location>
    </subcellularLocation>
</comment>
<keyword evidence="5" id="KW-0106">Calcium</keyword>
<evidence type="ECO:0000256" key="5">
    <source>
        <dbReference type="ARBA" id="ARBA00022837"/>
    </source>
</evidence>
<proteinExistence type="inferred from homology"/>
<dbReference type="InterPro" id="IPR011047">
    <property type="entry name" value="Quinoprotein_ADH-like_sf"/>
</dbReference>
<dbReference type="Gene3D" id="3.40.50.410">
    <property type="entry name" value="von Willebrand factor, type A domain"/>
    <property type="match status" value="1"/>
</dbReference>
<sequence>MSFRRIQLVSAVALLGLGVMGYYVYSAFAVQGAGTLAQAPLNIEANIKPAFLMGVDNSGSMSSDETLCRTAEGRCFWNNTTRSFFDANGVALESGTQYSKVVDDGAPRPDHYGAARDPEYNRAYFNPAVDYKPWQMANGSFETDSPVTAAVEDVRNGGTTFDFTKPLQSTFTFTAGMVLYEGTRYNNNNKCSNSPVPGTGNATNNWITLTSDITFPAGSNCSVTFEYYPAVVYLSTTATPPVGYDLTKRVLIKAAGPKGADLYKYVYLAGNFTTGGTAAAQNFANWWTYHGNRNRAMIAGMTQSMADVKDMRVGYFKINPAPPSGNVTMYDMNTDKASLYTQMRSLDASGNTPLRRAVRYMGDQFRRTDAGAPVQLSCQKNAAMLFTDGYTNDNNSGLVTTGVDNQDGGLGTPFADNQSNTIADLAMWSYKNNIRPDMGLGNVPVPDQCAGANPDPRLDCNRNQHVNFYGVTLGARGSVYDVNAAATADPYANPPAWGATGTMNLNPANVDDIWHAALNTRGEYINAQSPTAIVDAMRRILASVGSGNTPSGSIGLTGSRIGAGSFTVVPRYTSANNSTDWFSTLSGQSAASDPLTNVVTFTSLWEVTDPGKIPAAAARNIVFGKTNGAVKPAAAVFNASNVSAADLCVDSLKRCTATGASDGITGVTSKLKVTLAQAIDYLRGDQSLETSTTTPLRKRTTRLGDIVGSSPLVTSPILDYGYRSVRDLQANGTFTYPYATSYATHMSAKKTADKPMVYVGANDGMLHAFDGKTGVELFAYAPATAVGHMGNLLFPYNILDKNAQVFKHTYYVDGPSTVSDAYIGSSWKTVLVGTAGAGGRGVFGLDVTTPVSFGPSNVLWEVNDQVTALDSSGVPVRNNIGYVLGKPVIVPVKVGSVVSWKAIFGNGYNSINQDAVLFVVDVATGAVTKIKAEESARAAITNGLGNLIAVDRFVGSTTTSGRDGYADTVYAGDQNGAVWKFDLRNNTVPAAPLFVATDGTGARQPVMGGFEAASGPNGGVMLYFGTGSFSFENDKTDKQIQTLYGVLDNGVAISGRSALQQQTASADVGINRTVSTNVLTAGKLGWYLDLGITTSGTVAATGERSVGYPRIEGGVVFFPSYAPLSTGSCSGEGLNRIYGLNALSGGAALSQVSVGSPTGPKPGTATGAITLDTGGSAPVKDVAVMSNPRVQPLTCVPGSPGCTEVAPPPGTRCTMLVQVAGAPPMYIPRPCGRQSWRQVR</sequence>
<dbReference type="InterPro" id="IPR008707">
    <property type="entry name" value="B-propeller_PilY1"/>
</dbReference>
<dbReference type="SUPFAM" id="SSF53300">
    <property type="entry name" value="vWA-like"/>
    <property type="match status" value="1"/>
</dbReference>
<keyword evidence="9" id="KW-1185">Reference proteome</keyword>
<comment type="caution">
    <text evidence="8">The sequence shown here is derived from an EMBL/GenBank/DDBJ whole genome shotgun (WGS) entry which is preliminary data.</text>
</comment>
<evidence type="ECO:0000259" key="7">
    <source>
        <dbReference type="Pfam" id="PF05567"/>
    </source>
</evidence>
<dbReference type="Pfam" id="PF05567">
    <property type="entry name" value="T4P_PilY1"/>
    <property type="match status" value="1"/>
</dbReference>